<evidence type="ECO:0000256" key="3">
    <source>
        <dbReference type="ARBA" id="ARBA00013208"/>
    </source>
</evidence>
<dbReference type="GO" id="GO:0009003">
    <property type="term" value="F:signal peptidase activity"/>
    <property type="evidence" value="ECO:0007669"/>
    <property type="project" value="UniProtKB-EC"/>
</dbReference>
<dbReference type="NCBIfam" id="TIGR02227">
    <property type="entry name" value="sigpep_I_bact"/>
    <property type="match status" value="1"/>
</dbReference>
<dbReference type="EC" id="3.4.21.89" evidence="3 7"/>
<dbReference type="PRINTS" id="PR00727">
    <property type="entry name" value="LEADERPTASE"/>
</dbReference>
<name>A0A286GFP3_9PROT</name>
<feature type="domain" description="Peptidase S26" evidence="8">
    <location>
        <begin position="13"/>
        <end position="217"/>
    </location>
</feature>
<dbReference type="PANTHER" id="PTHR43390">
    <property type="entry name" value="SIGNAL PEPTIDASE I"/>
    <property type="match status" value="1"/>
</dbReference>
<dbReference type="PANTHER" id="PTHR43390:SF1">
    <property type="entry name" value="CHLOROPLAST PROCESSING PEPTIDASE"/>
    <property type="match status" value="1"/>
</dbReference>
<organism evidence="9 10">
    <name type="scientific">Caenispirillum bisanense</name>
    <dbReference type="NCBI Taxonomy" id="414052"/>
    <lineage>
        <taxon>Bacteria</taxon>
        <taxon>Pseudomonadati</taxon>
        <taxon>Pseudomonadota</taxon>
        <taxon>Alphaproteobacteria</taxon>
        <taxon>Rhodospirillales</taxon>
        <taxon>Novispirillaceae</taxon>
        <taxon>Caenispirillum</taxon>
    </lineage>
</organism>
<dbReference type="GO" id="GO:0016020">
    <property type="term" value="C:membrane"/>
    <property type="evidence" value="ECO:0007669"/>
    <property type="project" value="UniProtKB-SubCell"/>
</dbReference>
<accession>A0A286GFP3</accession>
<comment type="subcellular location">
    <subcellularLocation>
        <location evidence="7">Membrane</location>
        <topology evidence="7">Single-pass type II membrane protein</topology>
    </subcellularLocation>
</comment>
<evidence type="ECO:0000256" key="6">
    <source>
        <dbReference type="PIRSR" id="PIRSR600223-1"/>
    </source>
</evidence>
<dbReference type="RefSeq" id="WP_097278938.1">
    <property type="nucleotide sequence ID" value="NZ_OCNJ01000003.1"/>
</dbReference>
<dbReference type="InterPro" id="IPR036286">
    <property type="entry name" value="LexA/Signal_pep-like_sf"/>
</dbReference>
<dbReference type="CDD" id="cd06530">
    <property type="entry name" value="S26_SPase_I"/>
    <property type="match status" value="1"/>
</dbReference>
<dbReference type="GO" id="GO:0004252">
    <property type="term" value="F:serine-type endopeptidase activity"/>
    <property type="evidence" value="ECO:0007669"/>
    <property type="project" value="InterPro"/>
</dbReference>
<dbReference type="InterPro" id="IPR019758">
    <property type="entry name" value="Pept_S26A_signal_pept_1_CS"/>
</dbReference>
<sequence>MFSEKKKSGGFGETIRTVIYAVLIAVVVRTVAFEPFNIPSGSMIPSLLIGDYLFVSKYSYGYSRYSFPFGMPPFDGRVLADEPQRGDVAVFKFPRDNKTDYIKRVVGLPGDRIQMQAGRLVINGEVVPRERIEDYVERDPLGNTRRFAQYIETLPGGTQHRIIEMGDDRMSDDTREFVVPDGHYFMMGDNRDNSDDSRGNVGFVPFENFVGRAEVLFFSTDGTARIWELWKWPGSIRWSRFFDAVG</sequence>
<proteinExistence type="inferred from homology"/>
<gene>
    <name evidence="9" type="ORF">SAMN05421508_103475</name>
</gene>
<dbReference type="GO" id="GO:0006465">
    <property type="term" value="P:signal peptide processing"/>
    <property type="evidence" value="ECO:0007669"/>
    <property type="project" value="InterPro"/>
</dbReference>
<feature type="active site" evidence="6">
    <location>
        <position position="42"/>
    </location>
</feature>
<evidence type="ECO:0000313" key="10">
    <source>
        <dbReference type="Proteomes" id="UP000219621"/>
    </source>
</evidence>
<feature type="active site" evidence="6">
    <location>
        <position position="103"/>
    </location>
</feature>
<evidence type="ECO:0000313" key="9">
    <source>
        <dbReference type="EMBL" id="SOD94341.1"/>
    </source>
</evidence>
<comment type="catalytic activity">
    <reaction evidence="1 7">
        <text>Cleavage of hydrophobic, N-terminal signal or leader sequences from secreted and periplasmic proteins.</text>
        <dbReference type="EC" id="3.4.21.89"/>
    </reaction>
</comment>
<dbReference type="AlphaFoldDB" id="A0A286GFP3"/>
<evidence type="ECO:0000256" key="5">
    <source>
        <dbReference type="ARBA" id="ARBA00022801"/>
    </source>
</evidence>
<protein>
    <recommendedName>
        <fullName evidence="4 7">Signal peptidase I</fullName>
        <ecNumber evidence="3 7">3.4.21.89</ecNumber>
    </recommendedName>
</protein>
<evidence type="ECO:0000256" key="4">
    <source>
        <dbReference type="ARBA" id="ARBA00019232"/>
    </source>
</evidence>
<evidence type="ECO:0000256" key="2">
    <source>
        <dbReference type="ARBA" id="ARBA00009370"/>
    </source>
</evidence>
<dbReference type="OrthoDB" id="9815782at2"/>
<keyword evidence="5 7" id="KW-0378">Hydrolase</keyword>
<dbReference type="InterPro" id="IPR019757">
    <property type="entry name" value="Pept_S26A_signal_pept_1_Lys-AS"/>
</dbReference>
<dbReference type="Proteomes" id="UP000219621">
    <property type="component" value="Unassembled WGS sequence"/>
</dbReference>
<dbReference type="InterPro" id="IPR019533">
    <property type="entry name" value="Peptidase_S26"/>
</dbReference>
<dbReference type="SUPFAM" id="SSF51306">
    <property type="entry name" value="LexA/Signal peptidase"/>
    <property type="match status" value="1"/>
</dbReference>
<keyword evidence="7" id="KW-0645">Protease</keyword>
<dbReference type="EMBL" id="OCNJ01000003">
    <property type="protein sequence ID" value="SOD94341.1"/>
    <property type="molecule type" value="Genomic_DNA"/>
</dbReference>
<dbReference type="Gene3D" id="2.10.109.10">
    <property type="entry name" value="Umud Fragment, subunit A"/>
    <property type="match status" value="1"/>
</dbReference>
<dbReference type="Pfam" id="PF10502">
    <property type="entry name" value="Peptidase_S26"/>
    <property type="match status" value="1"/>
</dbReference>
<comment type="similarity">
    <text evidence="2 7">Belongs to the peptidase S26 family.</text>
</comment>
<evidence type="ECO:0000256" key="7">
    <source>
        <dbReference type="RuleBase" id="RU362042"/>
    </source>
</evidence>
<keyword evidence="10" id="KW-1185">Reference proteome</keyword>
<dbReference type="PROSITE" id="PS00760">
    <property type="entry name" value="SPASE_I_2"/>
    <property type="match status" value="1"/>
</dbReference>
<dbReference type="InterPro" id="IPR000223">
    <property type="entry name" value="Pept_S26A_signal_pept_1"/>
</dbReference>
<evidence type="ECO:0000259" key="8">
    <source>
        <dbReference type="Pfam" id="PF10502"/>
    </source>
</evidence>
<dbReference type="PROSITE" id="PS00761">
    <property type="entry name" value="SPASE_I_3"/>
    <property type="match status" value="1"/>
</dbReference>
<reference evidence="9 10" key="1">
    <citation type="submission" date="2017-09" db="EMBL/GenBank/DDBJ databases">
        <authorList>
            <person name="Ehlers B."/>
            <person name="Leendertz F.H."/>
        </authorList>
    </citation>
    <scope>NUCLEOTIDE SEQUENCE [LARGE SCALE GENOMIC DNA]</scope>
    <source>
        <strain evidence="9 10">USBA 140</strain>
    </source>
</reference>
<evidence type="ECO:0000256" key="1">
    <source>
        <dbReference type="ARBA" id="ARBA00000677"/>
    </source>
</evidence>